<dbReference type="Pfam" id="PF13466">
    <property type="entry name" value="STAS_2"/>
    <property type="match status" value="1"/>
</dbReference>
<dbReference type="Pfam" id="PF02405">
    <property type="entry name" value="MlaE"/>
    <property type="match status" value="1"/>
</dbReference>
<dbReference type="PATRIC" id="fig|1280950.3.peg.1596"/>
<dbReference type="Proteomes" id="UP000025171">
    <property type="component" value="Unassembled WGS sequence"/>
</dbReference>
<dbReference type="InterPro" id="IPR036513">
    <property type="entry name" value="STAS_dom_sf"/>
</dbReference>
<dbReference type="InterPro" id="IPR030802">
    <property type="entry name" value="Permease_MalE"/>
</dbReference>
<evidence type="ECO:0000256" key="1">
    <source>
        <dbReference type="SAM" id="Phobius"/>
    </source>
</evidence>
<feature type="transmembrane region" description="Helical" evidence="1">
    <location>
        <begin position="264"/>
        <end position="294"/>
    </location>
</feature>
<dbReference type="InterPro" id="IPR002645">
    <property type="entry name" value="STAS_dom"/>
</dbReference>
<dbReference type="GO" id="GO:0043190">
    <property type="term" value="C:ATP-binding cassette (ABC) transporter complex"/>
    <property type="evidence" value="ECO:0007669"/>
    <property type="project" value="InterPro"/>
</dbReference>
<dbReference type="SUPFAM" id="SSF52091">
    <property type="entry name" value="SpoIIaa-like"/>
    <property type="match status" value="1"/>
</dbReference>
<feature type="domain" description="STAS" evidence="2">
    <location>
        <begin position="7"/>
        <end position="84"/>
    </location>
</feature>
<proteinExistence type="predicted"/>
<keyword evidence="1" id="KW-0472">Membrane</keyword>
<feature type="transmembrane region" description="Helical" evidence="1">
    <location>
        <begin position="314"/>
        <end position="333"/>
    </location>
</feature>
<accession>A0A059FQE3</accession>
<comment type="caution">
    <text evidence="3">The sequence shown here is derived from an EMBL/GenBank/DDBJ whole genome shotgun (WGS) entry which is preliminary data.</text>
</comment>
<dbReference type="PANTHER" id="PTHR30188">
    <property type="entry name" value="ABC TRANSPORTER PERMEASE PROTEIN-RELATED"/>
    <property type="match status" value="1"/>
</dbReference>
<dbReference type="Gene3D" id="3.30.750.24">
    <property type="entry name" value="STAS domain"/>
    <property type="match status" value="1"/>
</dbReference>
<organism evidence="3 4">
    <name type="scientific">Hyphomonas johnsonii MHS-2</name>
    <dbReference type="NCBI Taxonomy" id="1280950"/>
    <lineage>
        <taxon>Bacteria</taxon>
        <taxon>Pseudomonadati</taxon>
        <taxon>Pseudomonadota</taxon>
        <taxon>Alphaproteobacteria</taxon>
        <taxon>Hyphomonadales</taxon>
        <taxon>Hyphomonadaceae</taxon>
        <taxon>Hyphomonas</taxon>
    </lineage>
</organism>
<dbReference type="RefSeq" id="WP_051618402.1">
    <property type="nucleotide sequence ID" value="NZ_ARYK01000003.1"/>
</dbReference>
<dbReference type="STRING" id="1280950.HJO_07962"/>
<dbReference type="PANTHER" id="PTHR30188:SF3">
    <property type="entry name" value="ABC TRANSPORTER PERMEASE"/>
    <property type="match status" value="1"/>
</dbReference>
<feature type="transmembrane region" description="Helical" evidence="1">
    <location>
        <begin position="169"/>
        <end position="191"/>
    </location>
</feature>
<feature type="transmembrane region" description="Helical" evidence="1">
    <location>
        <begin position="354"/>
        <end position="373"/>
    </location>
</feature>
<keyword evidence="1" id="KW-0812">Transmembrane</keyword>
<dbReference type="EMBL" id="ARYK01000003">
    <property type="protein sequence ID" value="KCZ92874.1"/>
    <property type="molecule type" value="Genomic_DNA"/>
</dbReference>
<dbReference type="GO" id="GO:0005548">
    <property type="term" value="F:phospholipid transporter activity"/>
    <property type="evidence" value="ECO:0007669"/>
    <property type="project" value="TreeGrafter"/>
</dbReference>
<gene>
    <name evidence="3" type="ORF">HJO_07962</name>
</gene>
<dbReference type="OrthoDB" id="9805022at2"/>
<sequence>MADTFPPEFALEDSDEFSTLRLAGDWTVAHVQDVDEALRQLAPAKPMRIDVSGLGRIDTAGAFVIDRTLRAAASGAGSDAVIVGEHATAGRLIAQIHAVSEPVPAPPAHEGGVYALLERTGKGFMGILAESVATLAFLGETLITCVRLLSQPWKLRWTSIVAVMEEAGLDALPIIAFLSFFVGMVVAFIGATTLSDFDLEIYTVELIGYSELREFGVVLTGIVLAGRTNSSFTAQIGTMKMRQEIDAMKTLGLKPMEVIVAPRVIAMVVMTPVLAFVATLAGIAGGIMVGWLALDINPAVFIERLRNSVPIDQFWVGMSKAPVFGLVCVLIACRQGLNVGGSVQSLGRATTTSVVQALFSIIAIDALFAVFYMELGI</sequence>
<name>A0A059FQE3_9PROT</name>
<dbReference type="eggNOG" id="COG0767">
    <property type="taxonomic scope" value="Bacteria"/>
</dbReference>
<dbReference type="InterPro" id="IPR058548">
    <property type="entry name" value="MlaB-like_STAS"/>
</dbReference>
<dbReference type="PROSITE" id="PS50801">
    <property type="entry name" value="STAS"/>
    <property type="match status" value="1"/>
</dbReference>
<evidence type="ECO:0000313" key="3">
    <source>
        <dbReference type="EMBL" id="KCZ92874.1"/>
    </source>
</evidence>
<keyword evidence="4" id="KW-1185">Reference proteome</keyword>
<keyword evidence="1" id="KW-1133">Transmembrane helix</keyword>
<dbReference type="AlphaFoldDB" id="A0A059FQE3"/>
<evidence type="ECO:0000259" key="2">
    <source>
        <dbReference type="PROSITE" id="PS50801"/>
    </source>
</evidence>
<reference evidence="3 4" key="1">
    <citation type="journal article" date="2014" name="Antonie Van Leeuwenhoek">
        <title>Hyphomonas beringensis sp. nov. and Hyphomonas chukchiensis sp. nov., isolated from surface seawater of the Bering Sea and Chukchi Sea.</title>
        <authorList>
            <person name="Li C."/>
            <person name="Lai Q."/>
            <person name="Li G."/>
            <person name="Dong C."/>
            <person name="Wang J."/>
            <person name="Liao Y."/>
            <person name="Shao Z."/>
        </authorList>
    </citation>
    <scope>NUCLEOTIDE SEQUENCE [LARGE SCALE GENOMIC DNA]</scope>
    <source>
        <strain evidence="3 4">MHS-2</strain>
    </source>
</reference>
<protein>
    <recommendedName>
        <fullName evidence="2">STAS domain-containing protein</fullName>
    </recommendedName>
</protein>
<evidence type="ECO:0000313" key="4">
    <source>
        <dbReference type="Proteomes" id="UP000025171"/>
    </source>
</evidence>